<dbReference type="Pfam" id="PF01124">
    <property type="entry name" value="MAPEG"/>
    <property type="match status" value="1"/>
</dbReference>
<evidence type="ECO:0000256" key="4">
    <source>
        <dbReference type="ARBA" id="ARBA00023136"/>
    </source>
</evidence>
<evidence type="ECO:0000313" key="6">
    <source>
        <dbReference type="EMBL" id="EGK73596.1"/>
    </source>
</evidence>
<dbReference type="SUPFAM" id="SSF161084">
    <property type="entry name" value="MAPEG domain-like"/>
    <property type="match status" value="1"/>
</dbReference>
<comment type="subcellular location">
    <subcellularLocation>
        <location evidence="1">Membrane</location>
    </subcellularLocation>
</comment>
<keyword evidence="7" id="KW-1185">Reference proteome</keyword>
<name>F5R7L9_METUF</name>
<evidence type="ECO:0008006" key="8">
    <source>
        <dbReference type="Google" id="ProtNLM"/>
    </source>
</evidence>
<sequence>MSPSLLALLLYAALTLALLIAIAVMRFWLVVTRQRTPEAFSPAGDDVSPFSGRLCRAHANCCENLPLFGALVAAALLGGHAGITDGSALWVLAARAGQSVAHLSSGRRRAIRLRFLFMVVQIALQTTWVVRLLWAFAD</sequence>
<keyword evidence="4 5" id="KW-0472">Membrane</keyword>
<evidence type="ECO:0000256" key="1">
    <source>
        <dbReference type="ARBA" id="ARBA00004370"/>
    </source>
</evidence>
<dbReference type="Proteomes" id="UP000005019">
    <property type="component" value="Unassembled WGS sequence"/>
</dbReference>
<evidence type="ECO:0000256" key="5">
    <source>
        <dbReference type="SAM" id="Phobius"/>
    </source>
</evidence>
<dbReference type="Gene3D" id="1.20.120.550">
    <property type="entry name" value="Membrane associated eicosanoid/glutathione metabolism-like domain"/>
    <property type="match status" value="1"/>
</dbReference>
<dbReference type="STRING" id="1000565.METUNv1_00227"/>
<evidence type="ECO:0000256" key="2">
    <source>
        <dbReference type="ARBA" id="ARBA00022692"/>
    </source>
</evidence>
<dbReference type="eggNOG" id="ENOG5032Y1Y">
    <property type="taxonomic scope" value="Bacteria"/>
</dbReference>
<dbReference type="OrthoDB" id="343936at2"/>
<dbReference type="GO" id="GO:0016020">
    <property type="term" value="C:membrane"/>
    <property type="evidence" value="ECO:0007669"/>
    <property type="project" value="UniProtKB-SubCell"/>
</dbReference>
<organism evidence="6 7">
    <name type="scientific">Methyloversatilis universalis (strain ATCC BAA-1314 / DSM 25237 / JCM 13912 / CCUG 52030 / FAM5)</name>
    <dbReference type="NCBI Taxonomy" id="1000565"/>
    <lineage>
        <taxon>Bacteria</taxon>
        <taxon>Pseudomonadati</taxon>
        <taxon>Pseudomonadota</taxon>
        <taxon>Betaproteobacteria</taxon>
        <taxon>Nitrosomonadales</taxon>
        <taxon>Sterolibacteriaceae</taxon>
        <taxon>Methyloversatilis</taxon>
    </lineage>
</organism>
<dbReference type="EMBL" id="AFHG01000028">
    <property type="protein sequence ID" value="EGK73596.1"/>
    <property type="molecule type" value="Genomic_DNA"/>
</dbReference>
<feature type="transmembrane region" description="Helical" evidence="5">
    <location>
        <begin position="115"/>
        <end position="137"/>
    </location>
</feature>
<evidence type="ECO:0000313" key="7">
    <source>
        <dbReference type="Proteomes" id="UP000005019"/>
    </source>
</evidence>
<keyword evidence="2 5" id="KW-0812">Transmembrane</keyword>
<evidence type="ECO:0000256" key="3">
    <source>
        <dbReference type="ARBA" id="ARBA00022989"/>
    </source>
</evidence>
<protein>
    <recommendedName>
        <fullName evidence="8">MAPEG family protein</fullName>
    </recommendedName>
</protein>
<dbReference type="RefSeq" id="WP_008057988.1">
    <property type="nucleotide sequence ID" value="NZ_AFHG01000028.1"/>
</dbReference>
<comment type="caution">
    <text evidence="6">The sequence shown here is derived from an EMBL/GenBank/DDBJ whole genome shotgun (WGS) entry which is preliminary data.</text>
</comment>
<feature type="transmembrane region" description="Helical" evidence="5">
    <location>
        <begin position="6"/>
        <end position="29"/>
    </location>
</feature>
<dbReference type="AlphaFoldDB" id="F5R7L9"/>
<dbReference type="InterPro" id="IPR001129">
    <property type="entry name" value="Membr-assoc_MAPEG"/>
</dbReference>
<proteinExistence type="predicted"/>
<reference evidence="6 7" key="1">
    <citation type="journal article" date="2011" name="J. Bacteriol.">
        <title>Genome sequence of Methyloversatilis universalis FAM5T, a methylotrophic representative of the order Rhodocyclales.</title>
        <authorList>
            <person name="Kittichotirat W."/>
            <person name="Good N.M."/>
            <person name="Hall R."/>
            <person name="Bringel F."/>
            <person name="Lajus A."/>
            <person name="Medigue C."/>
            <person name="Smalley N.E."/>
            <person name="Beck D."/>
            <person name="Bumgarner R."/>
            <person name="Vuilleumier S."/>
            <person name="Kalyuzhnaya M.G."/>
        </authorList>
    </citation>
    <scope>NUCLEOTIDE SEQUENCE [LARGE SCALE GENOMIC DNA]</scope>
    <source>
        <strain evidence="7">ATCC BAA-1314 / JCM 13912 / FAM5</strain>
    </source>
</reference>
<dbReference type="InterPro" id="IPR023352">
    <property type="entry name" value="MAPEG-like_dom_sf"/>
</dbReference>
<gene>
    <name evidence="6" type="ORF">METUNv1_00227</name>
</gene>
<accession>F5R7L9</accession>
<keyword evidence="3 5" id="KW-1133">Transmembrane helix</keyword>